<evidence type="ECO:0000313" key="2">
    <source>
        <dbReference type="Proteomes" id="UP000803884"/>
    </source>
</evidence>
<dbReference type="GeneID" id="96010608"/>
<evidence type="ECO:0000313" key="1">
    <source>
        <dbReference type="EMBL" id="KAL1582280.1"/>
    </source>
</evidence>
<protein>
    <submittedName>
        <fullName evidence="1">Uncharacterized protein</fullName>
    </submittedName>
</protein>
<comment type="caution">
    <text evidence="1">The sequence shown here is derived from an EMBL/GenBank/DDBJ whole genome shotgun (WGS) entry which is preliminary data.</text>
</comment>
<gene>
    <name evidence="1" type="ORF">WHR41_09166</name>
</gene>
<dbReference type="AlphaFoldDB" id="A0AB34KFY5"/>
<proteinExistence type="predicted"/>
<sequence length="177" mass="20303">MLIICHATGARRYESPLLSFCAMLSIKPSTKSWMEPGNFNSNLSAIIWIVQLLVFYDSALKEQQGSGKTLKLVKAYCDQYVQQTVETPMGEILRWRLLLFKVSGASVGTHEASWDEHEEVLTYEDTELRMDQIPTLLTSEYQECYQLLYDDLMLGLQSLRRMSPRLLKDGVNVDTVR</sequence>
<reference evidence="1 2" key="1">
    <citation type="journal article" date="2020" name="Microbiol. Resour. Announc.">
        <title>Draft Genome Sequence of a Cladosporium Species Isolated from the Mesophotic Ascidian Didemnum maculosum.</title>
        <authorList>
            <person name="Gioti A."/>
            <person name="Siaperas R."/>
            <person name="Nikolaivits E."/>
            <person name="Le Goff G."/>
            <person name="Ouazzani J."/>
            <person name="Kotoulas G."/>
            <person name="Topakas E."/>
        </authorList>
    </citation>
    <scope>NUCLEOTIDE SEQUENCE [LARGE SCALE GENOMIC DNA]</scope>
    <source>
        <strain evidence="1 2">TM138-S3</strain>
    </source>
</reference>
<accession>A0AB34KFY5</accession>
<organism evidence="1 2">
    <name type="scientific">Cladosporium halotolerans</name>
    <dbReference type="NCBI Taxonomy" id="1052096"/>
    <lineage>
        <taxon>Eukaryota</taxon>
        <taxon>Fungi</taxon>
        <taxon>Dikarya</taxon>
        <taxon>Ascomycota</taxon>
        <taxon>Pezizomycotina</taxon>
        <taxon>Dothideomycetes</taxon>
        <taxon>Dothideomycetidae</taxon>
        <taxon>Cladosporiales</taxon>
        <taxon>Cladosporiaceae</taxon>
        <taxon>Cladosporium</taxon>
    </lineage>
</organism>
<keyword evidence="2" id="KW-1185">Reference proteome</keyword>
<dbReference type="Proteomes" id="UP000803884">
    <property type="component" value="Unassembled WGS sequence"/>
</dbReference>
<dbReference type="EMBL" id="JAAQHG020000055">
    <property type="protein sequence ID" value="KAL1582280.1"/>
    <property type="molecule type" value="Genomic_DNA"/>
</dbReference>
<name>A0AB34KFY5_9PEZI</name>
<dbReference type="RefSeq" id="XP_069225387.1">
    <property type="nucleotide sequence ID" value="XM_069377770.1"/>
</dbReference>